<accession>A0AAU9IR36</accession>
<dbReference type="EMBL" id="CAJZBQ010000014">
    <property type="protein sequence ID" value="CAG9315682.1"/>
    <property type="molecule type" value="Genomic_DNA"/>
</dbReference>
<feature type="coiled-coil region" evidence="1">
    <location>
        <begin position="6"/>
        <end position="105"/>
    </location>
</feature>
<feature type="compositionally biased region" description="Basic and acidic residues" evidence="2">
    <location>
        <begin position="265"/>
        <end position="275"/>
    </location>
</feature>
<dbReference type="InterPro" id="IPR019152">
    <property type="entry name" value="DUF2046"/>
</dbReference>
<reference evidence="3" key="1">
    <citation type="submission" date="2021-09" db="EMBL/GenBank/DDBJ databases">
        <authorList>
            <consortium name="AG Swart"/>
            <person name="Singh M."/>
            <person name="Singh A."/>
            <person name="Seah K."/>
            <person name="Emmerich C."/>
        </authorList>
    </citation>
    <scope>NUCLEOTIDE SEQUENCE</scope>
    <source>
        <strain evidence="3">ATCC30299</strain>
    </source>
</reference>
<sequence>MEADNLEALQKMLEAEQNKNKNLQDQLRIKDEESQRFKHQLLQGASGVSTDLARRLRALQREKELFLSSLEREEETITNIIYRSLEKLMQDQNNIEHTLNQEQEEIINAMSKQLAQEYTEQEIFELRFRTDAQNRSRSVSDVDSTKEGENTVEDVITDSSFSSDSESAGGFISEEKRKIRIMESDLQRIKQQMRMAKREVRKYKHMYEKMLETQQRLMKENYDLGQKIAQSEGEGDTDRSDLSFESCSSRSVGWFDGSQELPPINRKDIIEPKKK</sequence>
<organism evidence="3 4">
    <name type="scientific">Blepharisma stoltei</name>
    <dbReference type="NCBI Taxonomy" id="1481888"/>
    <lineage>
        <taxon>Eukaryota</taxon>
        <taxon>Sar</taxon>
        <taxon>Alveolata</taxon>
        <taxon>Ciliophora</taxon>
        <taxon>Postciliodesmatophora</taxon>
        <taxon>Heterotrichea</taxon>
        <taxon>Heterotrichida</taxon>
        <taxon>Blepharismidae</taxon>
        <taxon>Blepharisma</taxon>
    </lineage>
</organism>
<comment type="caution">
    <text evidence="3">The sequence shown here is derived from an EMBL/GenBank/DDBJ whole genome shotgun (WGS) entry which is preliminary data.</text>
</comment>
<evidence type="ECO:0000256" key="2">
    <source>
        <dbReference type="SAM" id="MobiDB-lite"/>
    </source>
</evidence>
<keyword evidence="4" id="KW-1185">Reference proteome</keyword>
<protein>
    <submittedName>
        <fullName evidence="3">Uncharacterized protein</fullName>
    </submittedName>
</protein>
<name>A0AAU9IR36_9CILI</name>
<feature type="region of interest" description="Disordered" evidence="2">
    <location>
        <begin position="250"/>
        <end position="275"/>
    </location>
</feature>
<evidence type="ECO:0000256" key="1">
    <source>
        <dbReference type="SAM" id="Coils"/>
    </source>
</evidence>
<dbReference type="AlphaFoldDB" id="A0AAU9IR36"/>
<dbReference type="Pfam" id="PF09755">
    <property type="entry name" value="DUF2046"/>
    <property type="match status" value="1"/>
</dbReference>
<proteinExistence type="predicted"/>
<evidence type="ECO:0000313" key="4">
    <source>
        <dbReference type="Proteomes" id="UP001162131"/>
    </source>
</evidence>
<feature type="coiled-coil region" evidence="1">
    <location>
        <begin position="172"/>
        <end position="213"/>
    </location>
</feature>
<evidence type="ECO:0000313" key="3">
    <source>
        <dbReference type="EMBL" id="CAG9315682.1"/>
    </source>
</evidence>
<dbReference type="Proteomes" id="UP001162131">
    <property type="component" value="Unassembled WGS sequence"/>
</dbReference>
<keyword evidence="1" id="KW-0175">Coiled coil</keyword>
<gene>
    <name evidence="3" type="ORF">BSTOLATCC_MIC14432</name>
</gene>